<dbReference type="InterPro" id="IPR053745">
    <property type="entry name" value="Viral_Tail_Comp_sf"/>
</dbReference>
<accession>A0A0K0Y693</accession>
<dbReference type="AlphaFoldDB" id="A0A0K0Y693"/>
<proteinExistence type="predicted"/>
<dbReference type="PATRIC" id="fig|1458307.3.peg.1964"/>
<dbReference type="KEGG" id="otm:OSB_19490"/>
<dbReference type="STRING" id="1458307.OSB_19490"/>
<evidence type="ECO:0000313" key="1">
    <source>
        <dbReference type="EMBL" id="AKS46489.1"/>
    </source>
</evidence>
<dbReference type="InterPro" id="IPR021508">
    <property type="entry name" value="Gp17-like"/>
</dbReference>
<dbReference type="OrthoDB" id="7644395at2"/>
<protein>
    <submittedName>
        <fullName evidence="1">Uncharacterized protein</fullName>
    </submittedName>
</protein>
<sequence length="136" mass="14100">MSYGVSAALQTAIYQALVADATLAGLVGTDIYDALPTGTLPSLYVALGPELVKDMSDKTGGGAVHEFTVSVVTDNAGFATAKQAATAVSDALVDADFPLSRGTLVALNFYRAKAVRVGTADERRIDLTFKAIVQDT</sequence>
<dbReference type="Gene3D" id="3.30.2000.30">
    <property type="match status" value="1"/>
</dbReference>
<reference evidence="1 2" key="1">
    <citation type="journal article" date="2015" name="Genome Announc.">
        <title>Closed Genome Sequence of Octadecabacter temperatus SB1, the First Mesophilic Species of the Genus Octadecabacter.</title>
        <authorList>
            <person name="Voget S."/>
            <person name="Billerbeck S."/>
            <person name="Simon M."/>
            <person name="Daniel R."/>
        </authorList>
    </citation>
    <scope>NUCLEOTIDE SEQUENCE [LARGE SCALE GENOMIC DNA]</scope>
    <source>
        <strain evidence="1 2">SB1</strain>
    </source>
</reference>
<dbReference type="Proteomes" id="UP000067444">
    <property type="component" value="Chromosome"/>
</dbReference>
<name>A0A0K0Y693_9RHOB</name>
<dbReference type="RefSeq" id="WP_049834787.1">
    <property type="nucleotide sequence ID" value="NZ_CP012160.1"/>
</dbReference>
<dbReference type="EMBL" id="CP012160">
    <property type="protein sequence ID" value="AKS46489.1"/>
    <property type="molecule type" value="Genomic_DNA"/>
</dbReference>
<organism evidence="1 2">
    <name type="scientific">Octadecabacter temperatus</name>
    <dbReference type="NCBI Taxonomy" id="1458307"/>
    <lineage>
        <taxon>Bacteria</taxon>
        <taxon>Pseudomonadati</taxon>
        <taxon>Pseudomonadota</taxon>
        <taxon>Alphaproteobacteria</taxon>
        <taxon>Rhodobacterales</taxon>
        <taxon>Roseobacteraceae</taxon>
        <taxon>Octadecabacter</taxon>
    </lineage>
</organism>
<keyword evidence="2" id="KW-1185">Reference proteome</keyword>
<evidence type="ECO:0000313" key="2">
    <source>
        <dbReference type="Proteomes" id="UP000067444"/>
    </source>
</evidence>
<dbReference type="Pfam" id="PF11367">
    <property type="entry name" value="Tail_completion_gp17"/>
    <property type="match status" value="1"/>
</dbReference>
<gene>
    <name evidence="1" type="ORF">OSB_19490</name>
</gene>